<accession>A0A9X5E6V5</accession>
<evidence type="ECO:0000313" key="1">
    <source>
        <dbReference type="EMBL" id="NHC35299.1"/>
    </source>
</evidence>
<dbReference type="EMBL" id="JTJC03000002">
    <property type="protein sequence ID" value="NHC35299.1"/>
    <property type="molecule type" value="Genomic_DNA"/>
</dbReference>
<dbReference type="RefSeq" id="WP_039716310.1">
    <property type="nucleotide sequence ID" value="NZ_JTJC03000002.1"/>
</dbReference>
<dbReference type="OrthoDB" id="529355at2"/>
<organism evidence="1 2">
    <name type="scientific">Scytonema millei VB511283</name>
    <dbReference type="NCBI Taxonomy" id="1245923"/>
    <lineage>
        <taxon>Bacteria</taxon>
        <taxon>Bacillati</taxon>
        <taxon>Cyanobacteriota</taxon>
        <taxon>Cyanophyceae</taxon>
        <taxon>Nostocales</taxon>
        <taxon>Scytonemataceae</taxon>
        <taxon>Scytonema</taxon>
    </lineage>
</organism>
<sequence length="161" mass="17892">MDLDRQIKVLIDEAPQDGVTPQVVAAVAPVLVLLAGRLRHLEYYILQNLHQDWVVTTLSDRANTKVTKRVIYAFPTLADVSAVAVSEQDPEIVASPLPVTHILFQLFALETVDSIIFFDTPGELNRGTEIQRGELQKLIKLQMQPRSTPASPFNQIPPDIA</sequence>
<comment type="caution">
    <text evidence="1">The sequence shown here is derived from an EMBL/GenBank/DDBJ whole genome shotgun (WGS) entry which is preliminary data.</text>
</comment>
<dbReference type="AlphaFoldDB" id="A0A9X5E6V5"/>
<evidence type="ECO:0000313" key="2">
    <source>
        <dbReference type="Proteomes" id="UP000031532"/>
    </source>
</evidence>
<keyword evidence="2" id="KW-1185">Reference proteome</keyword>
<proteinExistence type="predicted"/>
<dbReference type="Proteomes" id="UP000031532">
    <property type="component" value="Unassembled WGS sequence"/>
</dbReference>
<reference evidence="1 2" key="1">
    <citation type="journal article" date="2015" name="Genome Announc.">
        <title>Draft Genome Sequence of the Terrestrial Cyanobacterium Scytonema millei VB511283, Isolated from Eastern India.</title>
        <authorList>
            <person name="Sen D."/>
            <person name="Chandrababunaidu M.M."/>
            <person name="Singh D."/>
            <person name="Sanghi N."/>
            <person name="Ghorai A."/>
            <person name="Mishra G.P."/>
            <person name="Madduluri M."/>
            <person name="Adhikary S.P."/>
            <person name="Tripathy S."/>
        </authorList>
    </citation>
    <scope>NUCLEOTIDE SEQUENCE [LARGE SCALE GENOMIC DNA]</scope>
    <source>
        <strain evidence="1 2">VB511283</strain>
    </source>
</reference>
<gene>
    <name evidence="1" type="ORF">QH73_0011615</name>
</gene>
<name>A0A9X5E6V5_9CYAN</name>
<protein>
    <submittedName>
        <fullName evidence="1">Uncharacterized protein</fullName>
    </submittedName>
</protein>